<evidence type="ECO:0000313" key="2">
    <source>
        <dbReference type="EMBL" id="CAA6830332.1"/>
    </source>
</evidence>
<protein>
    <submittedName>
        <fullName evidence="2">Uncharacterized protein</fullName>
    </submittedName>
</protein>
<accession>A0A6S6ULQ8</accession>
<evidence type="ECO:0000256" key="1">
    <source>
        <dbReference type="SAM" id="SignalP"/>
    </source>
</evidence>
<dbReference type="AlphaFoldDB" id="A0A6S6ULQ8"/>
<feature type="signal peptide" evidence="1">
    <location>
        <begin position="1"/>
        <end position="30"/>
    </location>
</feature>
<dbReference type="EMBL" id="CACVAT010000576">
    <property type="protein sequence ID" value="CAA6830332.1"/>
    <property type="molecule type" value="Genomic_DNA"/>
</dbReference>
<reference evidence="2" key="1">
    <citation type="submission" date="2020-01" db="EMBL/GenBank/DDBJ databases">
        <authorList>
            <person name="Meier V. D."/>
            <person name="Meier V D."/>
        </authorList>
    </citation>
    <scope>NUCLEOTIDE SEQUENCE</scope>
    <source>
        <strain evidence="2">HLG_WM_MAG_09</strain>
    </source>
</reference>
<gene>
    <name evidence="2" type="ORF">HELGO_WM24718</name>
</gene>
<sequence length="125" mass="14154">MFSRKMVLQACYLPVLCAFLVFPLSSQGCAMSEIQLVQQILLKPIDNTPVTEQDELSVEYLDYLRSSLGTESKVALDYVRPMSMGVHVLKVEPPMSQEGAVALTDKLSRLDDVEYAEPDFPRRRR</sequence>
<feature type="chain" id="PRO_5028311274" evidence="1">
    <location>
        <begin position="31"/>
        <end position="125"/>
    </location>
</feature>
<keyword evidence="1" id="KW-0732">Signal</keyword>
<organism evidence="2">
    <name type="scientific">uncultured Thiotrichaceae bacterium</name>
    <dbReference type="NCBI Taxonomy" id="298394"/>
    <lineage>
        <taxon>Bacteria</taxon>
        <taxon>Pseudomonadati</taxon>
        <taxon>Pseudomonadota</taxon>
        <taxon>Gammaproteobacteria</taxon>
        <taxon>Thiotrichales</taxon>
        <taxon>Thiotrichaceae</taxon>
        <taxon>environmental samples</taxon>
    </lineage>
</organism>
<proteinExistence type="predicted"/>
<name>A0A6S6ULQ8_9GAMM</name>
<dbReference type="PROSITE" id="PS51257">
    <property type="entry name" value="PROKAR_LIPOPROTEIN"/>
    <property type="match status" value="1"/>
</dbReference>